<gene>
    <name evidence="2" type="ORF">H4K34_11605</name>
</gene>
<evidence type="ECO:0008006" key="4">
    <source>
        <dbReference type="Google" id="ProtNLM"/>
    </source>
</evidence>
<proteinExistence type="predicted"/>
<dbReference type="KEGG" id="chyd:H4K34_11605"/>
<feature type="signal peptide" evidence="1">
    <location>
        <begin position="1"/>
        <end position="21"/>
    </location>
</feature>
<evidence type="ECO:0000313" key="3">
    <source>
        <dbReference type="Proteomes" id="UP000516305"/>
    </source>
</evidence>
<organism evidence="2 3">
    <name type="scientific">Croceimicrobium hydrocarbonivorans</name>
    <dbReference type="NCBI Taxonomy" id="2761580"/>
    <lineage>
        <taxon>Bacteria</taxon>
        <taxon>Pseudomonadati</taxon>
        <taxon>Bacteroidota</taxon>
        <taxon>Flavobacteriia</taxon>
        <taxon>Flavobacteriales</taxon>
        <taxon>Owenweeksiaceae</taxon>
        <taxon>Croceimicrobium</taxon>
    </lineage>
</organism>
<keyword evidence="1" id="KW-0732">Signal</keyword>
<evidence type="ECO:0000256" key="1">
    <source>
        <dbReference type="SAM" id="SignalP"/>
    </source>
</evidence>
<dbReference type="Proteomes" id="UP000516305">
    <property type="component" value="Chromosome"/>
</dbReference>
<reference evidence="2 3" key="1">
    <citation type="submission" date="2020-08" db="EMBL/GenBank/DDBJ databases">
        <title>Croceimicrobium hydrocarbonivorans gen. nov., sp. nov., a novel marine bacterium isolated from a bacterial consortium that degrades polyethylene terephthalate.</title>
        <authorList>
            <person name="Liu R."/>
        </authorList>
    </citation>
    <scope>NUCLEOTIDE SEQUENCE [LARGE SCALE GENOMIC DNA]</scope>
    <source>
        <strain evidence="2 3">A20-9</strain>
    </source>
</reference>
<evidence type="ECO:0000313" key="2">
    <source>
        <dbReference type="EMBL" id="QNR23024.1"/>
    </source>
</evidence>
<dbReference type="AlphaFoldDB" id="A0A7H0VBC6"/>
<sequence length="680" mass="79675">MARYLIVLLLCLGWAGNPLLAQGRPYTAEYWEKNWRDWPRPRFDYRIDSFAAVQNIVQREYFNSGSDVSGERYFHYARFQYPDQSSIDNWSKILFQLPNYEILKDIDFRIWEEDILVYEARAASIRNYFLDSLIADPHSGKLFAFSLQFPELKPGQIVEVMISLEGAPLPYNLGFNEVFPISESIQRIKVLSAYPLQFSASEVVEQSKERIYENIFYSFKSSNCKALNLERGLTTVPAELPSVWLDWKDQIFIYDREENGSWSQIIDHMFYKGDVQDYAVYQNTLDQEFGLQQYYGSWVRPVRYFHERSESLSNNEAYAAGRWRLSRAYAERWLAIEDQLRSIIEENSIPNWREAMDVIYRAQETTAKAYIRNMPVYPPVFTEYGLFCSHYEALFSHFDIEHRLVFFYPERSGVPAIDYPSPWPAYARGVAFRPSPDAEWQYIFPGPYLGQYFYPGTIPPDFQGGTALLFQRFEKKPDLVNLPKLKPENHKVEFRRNLVLRSDVNRLIIRDSTLFSGAFRSILAHAYIKGDSAQDMLGFTNYQLLHNALLSDSILVQAAESQKLQDTISMNLDLSKGLILKNAPTPDRAFALPMVYSAKWVWTFESKDSLIWIGSGLPEEHSPLYELQNSWQKISDSKYEFYLDLKMKKCFIKEEEIRLYQHLFDFLNSEHSINIGRLKR</sequence>
<keyword evidence="3" id="KW-1185">Reference proteome</keyword>
<accession>A0A7H0VBC6</accession>
<dbReference type="RefSeq" id="WP_210757560.1">
    <property type="nucleotide sequence ID" value="NZ_CP060139.1"/>
</dbReference>
<protein>
    <recommendedName>
        <fullName evidence="4">DUF3857 domain-containing protein</fullName>
    </recommendedName>
</protein>
<dbReference type="EMBL" id="CP060139">
    <property type="protein sequence ID" value="QNR23024.1"/>
    <property type="molecule type" value="Genomic_DNA"/>
</dbReference>
<feature type="chain" id="PRO_5028890486" description="DUF3857 domain-containing protein" evidence="1">
    <location>
        <begin position="22"/>
        <end position="680"/>
    </location>
</feature>
<name>A0A7H0VBC6_9FLAO</name>